<dbReference type="AlphaFoldDB" id="A0A5B7H152"/>
<dbReference type="EMBL" id="VSRR010022605">
    <property type="protein sequence ID" value="MPC64802.1"/>
    <property type="molecule type" value="Genomic_DNA"/>
</dbReference>
<reference evidence="1 2" key="1">
    <citation type="submission" date="2019-05" db="EMBL/GenBank/DDBJ databases">
        <title>Another draft genome of Portunus trituberculatus and its Hox gene families provides insights of decapod evolution.</title>
        <authorList>
            <person name="Jeong J.-H."/>
            <person name="Song I."/>
            <person name="Kim S."/>
            <person name="Choi T."/>
            <person name="Kim D."/>
            <person name="Ryu S."/>
            <person name="Kim W."/>
        </authorList>
    </citation>
    <scope>NUCLEOTIDE SEQUENCE [LARGE SCALE GENOMIC DNA]</scope>
    <source>
        <tissue evidence="1">Muscle</tissue>
    </source>
</reference>
<sequence length="31" mass="3495">MELGSFNHTGTAICRSGGLFKLPSFLMFLRY</sequence>
<evidence type="ECO:0000313" key="1">
    <source>
        <dbReference type="EMBL" id="MPC64802.1"/>
    </source>
</evidence>
<accession>A0A5B7H152</accession>
<keyword evidence="2" id="KW-1185">Reference proteome</keyword>
<proteinExistence type="predicted"/>
<comment type="caution">
    <text evidence="1">The sequence shown here is derived from an EMBL/GenBank/DDBJ whole genome shotgun (WGS) entry which is preliminary data.</text>
</comment>
<evidence type="ECO:0000313" key="2">
    <source>
        <dbReference type="Proteomes" id="UP000324222"/>
    </source>
</evidence>
<protein>
    <submittedName>
        <fullName evidence="1">Uncharacterized protein</fullName>
    </submittedName>
</protein>
<name>A0A5B7H152_PORTR</name>
<gene>
    <name evidence="1" type="ORF">E2C01_058923</name>
</gene>
<dbReference type="Proteomes" id="UP000324222">
    <property type="component" value="Unassembled WGS sequence"/>
</dbReference>
<organism evidence="1 2">
    <name type="scientific">Portunus trituberculatus</name>
    <name type="common">Swimming crab</name>
    <name type="synonym">Neptunus trituberculatus</name>
    <dbReference type="NCBI Taxonomy" id="210409"/>
    <lineage>
        <taxon>Eukaryota</taxon>
        <taxon>Metazoa</taxon>
        <taxon>Ecdysozoa</taxon>
        <taxon>Arthropoda</taxon>
        <taxon>Crustacea</taxon>
        <taxon>Multicrustacea</taxon>
        <taxon>Malacostraca</taxon>
        <taxon>Eumalacostraca</taxon>
        <taxon>Eucarida</taxon>
        <taxon>Decapoda</taxon>
        <taxon>Pleocyemata</taxon>
        <taxon>Brachyura</taxon>
        <taxon>Eubrachyura</taxon>
        <taxon>Portunoidea</taxon>
        <taxon>Portunidae</taxon>
        <taxon>Portuninae</taxon>
        <taxon>Portunus</taxon>
    </lineage>
</organism>